<keyword evidence="1" id="KW-0521">NADP</keyword>
<dbReference type="RefSeq" id="WP_248353569.1">
    <property type="nucleotide sequence ID" value="NZ_AP025591.1"/>
</dbReference>
<gene>
    <name evidence="3" type="ORF">AMOR_40350</name>
</gene>
<dbReference type="InterPro" id="IPR051603">
    <property type="entry name" value="Zinc-ADH_QOR/CCCR"/>
</dbReference>
<reference evidence="4" key="1">
    <citation type="journal article" date="2022" name="Int. J. Syst. Evol. Microbiol.">
        <title>Anaeromyxobacter oryzae sp. nov., Anaeromyxobacter diazotrophicus sp. nov. and Anaeromyxobacter paludicola sp. nov., isolated from paddy soils.</title>
        <authorList>
            <person name="Itoh H."/>
            <person name="Xu Z."/>
            <person name="Mise K."/>
            <person name="Masuda Y."/>
            <person name="Ushijima N."/>
            <person name="Hayakawa C."/>
            <person name="Shiratori Y."/>
            <person name="Senoo K."/>
        </authorList>
    </citation>
    <scope>NUCLEOTIDE SEQUENCE [LARGE SCALE GENOMIC DNA]</scope>
    <source>
        <strain evidence="4">Red232</strain>
    </source>
</reference>
<dbReference type="Gene3D" id="3.40.50.720">
    <property type="entry name" value="NAD(P)-binding Rossmann-like Domain"/>
    <property type="match status" value="1"/>
</dbReference>
<dbReference type="CDD" id="cd05289">
    <property type="entry name" value="MDR_like_2"/>
    <property type="match status" value="1"/>
</dbReference>
<dbReference type="InterPro" id="IPR036291">
    <property type="entry name" value="NAD(P)-bd_dom_sf"/>
</dbReference>
<dbReference type="Pfam" id="PF08240">
    <property type="entry name" value="ADH_N"/>
    <property type="match status" value="1"/>
</dbReference>
<name>A0ABM7WZR6_9BACT</name>
<accession>A0ABM7WZR6</accession>
<evidence type="ECO:0000259" key="2">
    <source>
        <dbReference type="SMART" id="SM00829"/>
    </source>
</evidence>
<dbReference type="Proteomes" id="UP001162891">
    <property type="component" value="Chromosome"/>
</dbReference>
<protein>
    <submittedName>
        <fullName evidence="3">NADPH:quinone reductase</fullName>
    </submittedName>
</protein>
<feature type="domain" description="Enoyl reductase (ER)" evidence="2">
    <location>
        <begin position="8"/>
        <end position="312"/>
    </location>
</feature>
<dbReference type="InterPro" id="IPR011032">
    <property type="entry name" value="GroES-like_sf"/>
</dbReference>
<dbReference type="InterPro" id="IPR020843">
    <property type="entry name" value="ER"/>
</dbReference>
<dbReference type="PANTHER" id="PTHR44154">
    <property type="entry name" value="QUINONE OXIDOREDUCTASE"/>
    <property type="match status" value="1"/>
</dbReference>
<dbReference type="SMART" id="SM00829">
    <property type="entry name" value="PKS_ER"/>
    <property type="match status" value="1"/>
</dbReference>
<dbReference type="Gene3D" id="3.90.180.10">
    <property type="entry name" value="Medium-chain alcohol dehydrogenases, catalytic domain"/>
    <property type="match status" value="1"/>
</dbReference>
<dbReference type="SUPFAM" id="SSF50129">
    <property type="entry name" value="GroES-like"/>
    <property type="match status" value="1"/>
</dbReference>
<dbReference type="SUPFAM" id="SSF51735">
    <property type="entry name" value="NAD(P)-binding Rossmann-fold domains"/>
    <property type="match status" value="1"/>
</dbReference>
<evidence type="ECO:0000313" key="4">
    <source>
        <dbReference type="Proteomes" id="UP001162891"/>
    </source>
</evidence>
<dbReference type="EMBL" id="AP025591">
    <property type="protein sequence ID" value="BDG05039.1"/>
    <property type="molecule type" value="Genomic_DNA"/>
</dbReference>
<dbReference type="InterPro" id="IPR013154">
    <property type="entry name" value="ADH-like_N"/>
</dbReference>
<sequence length="315" mass="33710">MRAVMIDGFDAPVTVREIPTPDPKAGEVLLRVRAAGVNAADWRLWHGAYQGTQEHRFPITLGFDMAGVVERPGDGVDAYRGGEAVYGTLWKQVLLDGTFADYVVSPARWFFGVKPSTLDFVHAAAASMGGLTALVATDALRTKRDETLLIVGAAGSVGSFATQLASRQGVRVIATVRPGEGEYVTRMGAAETVDYTAEDVVEAVRARHPRGVDAVLDLVSRPDELSRIATLLHPGGRLVTTLFAADEAAYQARGIAATNVNTTHEPLLLERLRKAIDDGQLQVPIARTFALEEAAAALEYGEKGHPLGRIVLTVS</sequence>
<evidence type="ECO:0000256" key="1">
    <source>
        <dbReference type="ARBA" id="ARBA00022857"/>
    </source>
</evidence>
<dbReference type="Pfam" id="PF13602">
    <property type="entry name" value="ADH_zinc_N_2"/>
    <property type="match status" value="1"/>
</dbReference>
<dbReference type="PANTHER" id="PTHR44154:SF1">
    <property type="entry name" value="QUINONE OXIDOREDUCTASE"/>
    <property type="match status" value="1"/>
</dbReference>
<organism evidence="3 4">
    <name type="scientific">Anaeromyxobacter oryzae</name>
    <dbReference type="NCBI Taxonomy" id="2918170"/>
    <lineage>
        <taxon>Bacteria</taxon>
        <taxon>Pseudomonadati</taxon>
        <taxon>Myxococcota</taxon>
        <taxon>Myxococcia</taxon>
        <taxon>Myxococcales</taxon>
        <taxon>Cystobacterineae</taxon>
        <taxon>Anaeromyxobacteraceae</taxon>
        <taxon>Anaeromyxobacter</taxon>
    </lineage>
</organism>
<proteinExistence type="predicted"/>
<evidence type="ECO:0000313" key="3">
    <source>
        <dbReference type="EMBL" id="BDG05039.1"/>
    </source>
</evidence>
<keyword evidence="4" id="KW-1185">Reference proteome</keyword>